<keyword evidence="7" id="KW-1185">Reference proteome</keyword>
<dbReference type="EMBL" id="FO082843">
    <property type="protein sequence ID" value="CCF63247.1"/>
    <property type="molecule type" value="Genomic_DNA"/>
</dbReference>
<dbReference type="GO" id="GO:0016757">
    <property type="term" value="F:glycosyltransferase activity"/>
    <property type="evidence" value="ECO:0007669"/>
    <property type="project" value="UniProtKB-KW"/>
</dbReference>
<name>H6R3U1_NOCCG</name>
<dbReference type="KEGG" id="ncy:NOCYR_2476"/>
<evidence type="ECO:0000256" key="2">
    <source>
        <dbReference type="ARBA" id="ARBA00022676"/>
    </source>
</evidence>
<sequence>MSTTPPAGPARTAIADFYRSVDSAPAGYSVDRPASASNGFLIMFAGLSVVVMCIQLALRQTHLVQHNDLVILAGDRGNVAMPTRIFIVVFFLTYAYYAYSNRWRRLFLGVSLLGKFLLSCVFFDVLAWFLDDIGLLRISVFGQQVASALVALAIFPHTVLRQARLPEPVRMAINPRTPAGAYVKLFIPFTLALALAALFEQVFLRLVLDLREWALLGGMGPGVFLAQQIFAALTALLGWQAITRSRRGEFSPPVAVLVPAHDEAHDIAATILAVDRAARTYTGRIHLYVVDNASTDDTSAVAEQAISECTAITGEVLECPRPGKAIALNMGVERITEEFIVRIDADTVIGDGCLQTAMRHFTNPRVGSVGGLPLPMPVPQQTWIDKVRLVEVYLRHGFFQVSLDGYQGVLGIPGMFAIYRRSVLLQVGGMVEGMNGEDTDICLRMDAAGYHTIADPKAIYFSETPRTYAHLREQRVRWFRSIYHITGHNRATLLDRRSMTGSFVLPFQLVNAARRAMLAPLLIFAVVVEVAFRASYGELRWQPIVATVLGMQMIMAAIVCLCWRSSSVKYIPAYLCFRVLRSYFTLGAALSLVYPPLEPCLALRRRRRPPARTRGYSSRPGGPAMRSAPRGAAASCNSTRTGG</sequence>
<comment type="similarity">
    <text evidence="1">Belongs to the glycosyltransferase 2 family.</text>
</comment>
<keyword evidence="3 6" id="KW-0808">Transferase</keyword>
<keyword evidence="2" id="KW-0328">Glycosyltransferase</keyword>
<dbReference type="HOGENOM" id="CLU_468370_0_0_11"/>
<dbReference type="STRING" id="1127134.NOCYR_2476"/>
<dbReference type="AlphaFoldDB" id="H6R3U1"/>
<gene>
    <name evidence="6" type="ordered locus">NOCYR_2476</name>
</gene>
<evidence type="ECO:0000313" key="7">
    <source>
        <dbReference type="Proteomes" id="UP000008190"/>
    </source>
</evidence>
<feature type="transmembrane region" description="Helical" evidence="5">
    <location>
        <begin position="516"/>
        <end position="535"/>
    </location>
</feature>
<feature type="transmembrane region" description="Helical" evidence="5">
    <location>
        <begin position="575"/>
        <end position="597"/>
    </location>
</feature>
<evidence type="ECO:0000313" key="6">
    <source>
        <dbReference type="EMBL" id="CCF63247.1"/>
    </source>
</evidence>
<dbReference type="RefSeq" id="WP_014350707.1">
    <property type="nucleotide sequence ID" value="NC_016887.1"/>
</dbReference>
<evidence type="ECO:0000256" key="5">
    <source>
        <dbReference type="SAM" id="Phobius"/>
    </source>
</evidence>
<dbReference type="PANTHER" id="PTHR43630:SF1">
    <property type="entry name" value="POLY-BETA-1,6-N-ACETYL-D-GLUCOSAMINE SYNTHASE"/>
    <property type="match status" value="1"/>
</dbReference>
<feature type="transmembrane region" description="Helical" evidence="5">
    <location>
        <begin position="181"/>
        <end position="199"/>
    </location>
</feature>
<feature type="transmembrane region" description="Helical" evidence="5">
    <location>
        <begin position="78"/>
        <end position="99"/>
    </location>
</feature>
<feature type="transmembrane region" description="Helical" evidence="5">
    <location>
        <begin position="39"/>
        <end position="58"/>
    </location>
</feature>
<protein>
    <submittedName>
        <fullName evidence="6">Glycosyl transferase, family 2</fullName>
    </submittedName>
</protein>
<organism evidence="6 7">
    <name type="scientific">Nocardia cyriacigeorgica (strain GUH-2)</name>
    <dbReference type="NCBI Taxonomy" id="1127134"/>
    <lineage>
        <taxon>Bacteria</taxon>
        <taxon>Bacillati</taxon>
        <taxon>Actinomycetota</taxon>
        <taxon>Actinomycetes</taxon>
        <taxon>Mycobacteriales</taxon>
        <taxon>Nocardiaceae</taxon>
        <taxon>Nocardia</taxon>
    </lineage>
</organism>
<evidence type="ECO:0000256" key="1">
    <source>
        <dbReference type="ARBA" id="ARBA00006739"/>
    </source>
</evidence>
<dbReference type="Pfam" id="PF13641">
    <property type="entry name" value="Glyco_tranf_2_3"/>
    <property type="match status" value="1"/>
</dbReference>
<dbReference type="eggNOG" id="COG1215">
    <property type="taxonomic scope" value="Bacteria"/>
</dbReference>
<dbReference type="InterPro" id="IPR029044">
    <property type="entry name" value="Nucleotide-diphossugar_trans"/>
</dbReference>
<feature type="transmembrane region" description="Helical" evidence="5">
    <location>
        <begin position="106"/>
        <end position="129"/>
    </location>
</feature>
<keyword evidence="5" id="KW-0812">Transmembrane</keyword>
<feature type="region of interest" description="Disordered" evidence="4">
    <location>
        <begin position="608"/>
        <end position="643"/>
    </location>
</feature>
<feature type="transmembrane region" description="Helical" evidence="5">
    <location>
        <begin position="219"/>
        <end position="239"/>
    </location>
</feature>
<dbReference type="Gene3D" id="3.90.550.10">
    <property type="entry name" value="Spore Coat Polysaccharide Biosynthesis Protein SpsA, Chain A"/>
    <property type="match status" value="1"/>
</dbReference>
<keyword evidence="5" id="KW-0472">Membrane</keyword>
<keyword evidence="5" id="KW-1133">Transmembrane helix</keyword>
<reference evidence="6 7" key="1">
    <citation type="journal article" date="2012" name="J. Bacteriol.">
        <title>Genome sequence of the human- and animal-pathogenic strain Nocardia cyriacigeorgica GUH-2.</title>
        <authorList>
            <person name="Zoropogui A."/>
            <person name="Pujic P."/>
            <person name="Normand P."/>
            <person name="Barbe V."/>
            <person name="Beaman B."/>
            <person name="Beaman L."/>
            <person name="Boiron P."/>
            <person name="Colinon C."/>
            <person name="Deredjian A."/>
            <person name="Graindorge A."/>
            <person name="Mangenot S."/>
            <person name="Nazaret S."/>
            <person name="Neto M."/>
            <person name="Petit S."/>
            <person name="Roche D."/>
            <person name="Vallenet D."/>
            <person name="Rodriguez-Nava V."/>
            <person name="Richard Y."/>
            <person name="Cournoyer B."/>
            <person name="Blaha D."/>
        </authorList>
    </citation>
    <scope>NUCLEOTIDE SEQUENCE [LARGE SCALE GENOMIC DNA]</scope>
    <source>
        <strain evidence="6 7">GUH-2</strain>
    </source>
</reference>
<evidence type="ECO:0000256" key="3">
    <source>
        <dbReference type="ARBA" id="ARBA00022679"/>
    </source>
</evidence>
<dbReference type="SUPFAM" id="SSF53448">
    <property type="entry name" value="Nucleotide-diphospho-sugar transferases"/>
    <property type="match status" value="1"/>
</dbReference>
<dbReference type="Proteomes" id="UP000008190">
    <property type="component" value="Chromosome"/>
</dbReference>
<evidence type="ECO:0000256" key="4">
    <source>
        <dbReference type="SAM" id="MobiDB-lite"/>
    </source>
</evidence>
<feature type="transmembrane region" description="Helical" evidence="5">
    <location>
        <begin position="541"/>
        <end position="563"/>
    </location>
</feature>
<proteinExistence type="inferred from homology"/>
<dbReference type="CDD" id="cd06423">
    <property type="entry name" value="CESA_like"/>
    <property type="match status" value="1"/>
</dbReference>
<dbReference type="PANTHER" id="PTHR43630">
    <property type="entry name" value="POLY-BETA-1,6-N-ACETYL-D-GLUCOSAMINE SYNTHASE"/>
    <property type="match status" value="1"/>
</dbReference>
<feature type="transmembrane region" description="Helical" evidence="5">
    <location>
        <begin position="141"/>
        <end position="160"/>
    </location>
</feature>
<accession>H6R3U1</accession>